<accession>A0A1H0L8I0</accession>
<keyword evidence="6 7" id="KW-0413">Isomerase</keyword>
<dbReference type="Pfam" id="PF01168">
    <property type="entry name" value="Ala_racemase_N"/>
    <property type="match status" value="1"/>
</dbReference>
<dbReference type="SUPFAM" id="SSF51419">
    <property type="entry name" value="PLP-binding barrel"/>
    <property type="match status" value="1"/>
</dbReference>
<feature type="domain" description="Alanine racemase C-terminal" evidence="10">
    <location>
        <begin position="247"/>
        <end position="372"/>
    </location>
</feature>
<evidence type="ECO:0000256" key="4">
    <source>
        <dbReference type="ARBA" id="ARBA00013089"/>
    </source>
</evidence>
<dbReference type="CDD" id="cd00430">
    <property type="entry name" value="PLPDE_III_AR"/>
    <property type="match status" value="1"/>
</dbReference>
<comment type="similarity">
    <text evidence="3 7">Belongs to the alanine racemase family.</text>
</comment>
<dbReference type="GO" id="GO:0005829">
    <property type="term" value="C:cytosol"/>
    <property type="evidence" value="ECO:0007669"/>
    <property type="project" value="TreeGrafter"/>
</dbReference>
<dbReference type="STRING" id="1166073.SAMN05192530_10983"/>
<dbReference type="InterPro" id="IPR001608">
    <property type="entry name" value="Ala_racemase_N"/>
</dbReference>
<dbReference type="InterPro" id="IPR009006">
    <property type="entry name" value="Ala_racemase/Decarboxylase_C"/>
</dbReference>
<dbReference type="UniPathway" id="UPA00042">
    <property type="reaction ID" value="UER00497"/>
</dbReference>
<evidence type="ECO:0000256" key="1">
    <source>
        <dbReference type="ARBA" id="ARBA00000316"/>
    </source>
</evidence>
<keyword evidence="5 7" id="KW-0663">Pyridoxal phosphate</keyword>
<dbReference type="PANTHER" id="PTHR30511:SF0">
    <property type="entry name" value="ALANINE RACEMASE, CATABOLIC-RELATED"/>
    <property type="match status" value="1"/>
</dbReference>
<comment type="catalytic activity">
    <reaction evidence="1 7">
        <text>L-alanine = D-alanine</text>
        <dbReference type="Rhea" id="RHEA:20249"/>
        <dbReference type="ChEBI" id="CHEBI:57416"/>
        <dbReference type="ChEBI" id="CHEBI:57972"/>
        <dbReference type="EC" id="5.1.1.1"/>
    </reaction>
</comment>
<proteinExistence type="inferred from homology"/>
<dbReference type="PROSITE" id="PS00395">
    <property type="entry name" value="ALANINE_RACEMASE"/>
    <property type="match status" value="1"/>
</dbReference>
<comment type="function">
    <text evidence="7">Catalyzes the interconversion of L-alanine and D-alanine. May also act on other amino acids.</text>
</comment>
<evidence type="ECO:0000256" key="2">
    <source>
        <dbReference type="ARBA" id="ARBA00001933"/>
    </source>
</evidence>
<dbReference type="Proteomes" id="UP000198793">
    <property type="component" value="Unassembled WGS sequence"/>
</dbReference>
<sequence>MASSDETLDAEAPAGGVLQISLSALRANYRQLRALAGGAAVAGVVKADAYGLGAAVVVPALLTEGCRSFFVAQLGEATALRSLLPPDAELFVLNGLSPGAEGPCAAIGAVPVLNSLDQIRRWGAEAARRGAVLPAALQVDSGMSRLGLSPAEVEAIAAEPARLAGIRTVLVMSHLACADEPAHPASAHQRAAFRELVARLPHTRLSLANSAGLFLGPDYGFDLARPGIALYGGNPVADGRANPMQPVVRLQARVVQTRDVPAGAGIGYGFSRVADRPMRLATVGVGYADGWPRALSNRAAAYLGDHRLPIAGRVSMDSTILDVTDLTAMPQPGALVDLIGPHQTLDAVAELAGMISYEILTSLGDRFERRIVREG</sequence>
<feature type="binding site" evidence="7 9">
    <location>
        <position position="316"/>
    </location>
    <ligand>
        <name>substrate</name>
    </ligand>
</feature>
<dbReference type="OrthoDB" id="9813814at2"/>
<feature type="binding site" evidence="7 9">
    <location>
        <position position="145"/>
    </location>
    <ligand>
        <name>substrate</name>
    </ligand>
</feature>
<gene>
    <name evidence="11" type="ORF">SAMN05192530_10983</name>
</gene>
<dbReference type="PANTHER" id="PTHR30511">
    <property type="entry name" value="ALANINE RACEMASE"/>
    <property type="match status" value="1"/>
</dbReference>
<keyword evidence="12" id="KW-1185">Reference proteome</keyword>
<feature type="active site" description="Proton acceptor; specific for L-alanine" evidence="7">
    <location>
        <position position="268"/>
    </location>
</feature>
<evidence type="ECO:0000256" key="3">
    <source>
        <dbReference type="ARBA" id="ARBA00007880"/>
    </source>
</evidence>
<evidence type="ECO:0000259" key="10">
    <source>
        <dbReference type="SMART" id="SM01005"/>
    </source>
</evidence>
<dbReference type="GO" id="GO:0030170">
    <property type="term" value="F:pyridoxal phosphate binding"/>
    <property type="evidence" value="ECO:0007669"/>
    <property type="project" value="UniProtKB-UniRule"/>
</dbReference>
<dbReference type="Gene3D" id="3.20.20.10">
    <property type="entry name" value="Alanine racemase"/>
    <property type="match status" value="1"/>
</dbReference>
<dbReference type="Pfam" id="PF00842">
    <property type="entry name" value="Ala_racemase_C"/>
    <property type="match status" value="1"/>
</dbReference>
<dbReference type="RefSeq" id="WP_090675970.1">
    <property type="nucleotide sequence ID" value="NZ_FNIT01000009.1"/>
</dbReference>
<comment type="pathway">
    <text evidence="7">Amino-acid biosynthesis; D-alanine biosynthesis; D-alanine from L-alanine: step 1/1.</text>
</comment>
<dbReference type="GO" id="GO:0030632">
    <property type="term" value="P:D-alanine biosynthetic process"/>
    <property type="evidence" value="ECO:0007669"/>
    <property type="project" value="UniProtKB-UniRule"/>
</dbReference>
<feature type="active site" description="Proton acceptor; specific for D-alanine" evidence="7">
    <location>
        <position position="46"/>
    </location>
</feature>
<name>A0A1H0L8I0_9HYPH</name>
<evidence type="ECO:0000313" key="11">
    <source>
        <dbReference type="EMBL" id="SDO64415.1"/>
    </source>
</evidence>
<evidence type="ECO:0000256" key="5">
    <source>
        <dbReference type="ARBA" id="ARBA00022898"/>
    </source>
</evidence>
<evidence type="ECO:0000256" key="8">
    <source>
        <dbReference type="PIRSR" id="PIRSR600821-50"/>
    </source>
</evidence>
<dbReference type="InterPro" id="IPR029066">
    <property type="entry name" value="PLP-binding_barrel"/>
</dbReference>
<evidence type="ECO:0000313" key="12">
    <source>
        <dbReference type="Proteomes" id="UP000198793"/>
    </source>
</evidence>
<feature type="modified residue" description="N6-(pyridoxal phosphate)lysine" evidence="7 8">
    <location>
        <position position="46"/>
    </location>
</feature>
<evidence type="ECO:0000256" key="6">
    <source>
        <dbReference type="ARBA" id="ARBA00023235"/>
    </source>
</evidence>
<protein>
    <recommendedName>
        <fullName evidence="4 7">Alanine racemase</fullName>
        <ecNumber evidence="4 7">5.1.1.1</ecNumber>
    </recommendedName>
</protein>
<comment type="cofactor">
    <cofactor evidence="2 7 8">
        <name>pyridoxal 5'-phosphate</name>
        <dbReference type="ChEBI" id="CHEBI:597326"/>
    </cofactor>
</comment>
<organism evidence="11 12">
    <name type="scientific">Aureimonas jatrophae</name>
    <dbReference type="NCBI Taxonomy" id="1166073"/>
    <lineage>
        <taxon>Bacteria</taxon>
        <taxon>Pseudomonadati</taxon>
        <taxon>Pseudomonadota</taxon>
        <taxon>Alphaproteobacteria</taxon>
        <taxon>Hyphomicrobiales</taxon>
        <taxon>Aurantimonadaceae</taxon>
        <taxon>Aureimonas</taxon>
    </lineage>
</organism>
<reference evidence="11 12" key="1">
    <citation type="submission" date="2016-10" db="EMBL/GenBank/DDBJ databases">
        <authorList>
            <person name="de Groot N.N."/>
        </authorList>
    </citation>
    <scope>NUCLEOTIDE SEQUENCE [LARGE SCALE GENOMIC DNA]</scope>
    <source>
        <strain evidence="12">L7-484,KACC 16230,DSM 25025</strain>
    </source>
</reference>
<dbReference type="Gene3D" id="2.40.37.10">
    <property type="entry name" value="Lyase, Ornithine Decarboxylase, Chain A, domain 1"/>
    <property type="match status" value="1"/>
</dbReference>
<dbReference type="HAMAP" id="MF_01201">
    <property type="entry name" value="Ala_racemase"/>
    <property type="match status" value="1"/>
</dbReference>
<dbReference type="InterPro" id="IPR020622">
    <property type="entry name" value="Ala_racemase_pyridoxalP-BS"/>
</dbReference>
<dbReference type="SUPFAM" id="SSF50621">
    <property type="entry name" value="Alanine racemase C-terminal domain-like"/>
    <property type="match status" value="1"/>
</dbReference>
<dbReference type="InterPro" id="IPR000821">
    <property type="entry name" value="Ala_racemase"/>
</dbReference>
<dbReference type="GO" id="GO:0008784">
    <property type="term" value="F:alanine racemase activity"/>
    <property type="evidence" value="ECO:0007669"/>
    <property type="project" value="UniProtKB-UniRule"/>
</dbReference>
<evidence type="ECO:0000256" key="7">
    <source>
        <dbReference type="HAMAP-Rule" id="MF_01201"/>
    </source>
</evidence>
<dbReference type="SMART" id="SM01005">
    <property type="entry name" value="Ala_racemase_C"/>
    <property type="match status" value="1"/>
</dbReference>
<evidence type="ECO:0000256" key="9">
    <source>
        <dbReference type="PIRSR" id="PIRSR600821-52"/>
    </source>
</evidence>
<dbReference type="AlphaFoldDB" id="A0A1H0L8I0"/>
<dbReference type="PRINTS" id="PR00992">
    <property type="entry name" value="ALARACEMASE"/>
</dbReference>
<dbReference type="InterPro" id="IPR011079">
    <property type="entry name" value="Ala_racemase_C"/>
</dbReference>
<dbReference type="EC" id="5.1.1.1" evidence="4 7"/>
<dbReference type="NCBIfam" id="TIGR00492">
    <property type="entry name" value="alr"/>
    <property type="match status" value="1"/>
</dbReference>
<dbReference type="EMBL" id="FNIT01000009">
    <property type="protein sequence ID" value="SDO64415.1"/>
    <property type="molecule type" value="Genomic_DNA"/>
</dbReference>